<evidence type="ECO:0000313" key="1">
    <source>
        <dbReference type="EMBL" id="MEB3103552.1"/>
    </source>
</evidence>
<protein>
    <submittedName>
        <fullName evidence="1">SEC-C metal-binding domain-containing protein</fullName>
    </submittedName>
</protein>
<sequence>MPIVKESMIVLSALLHALTMEELHDIRRALHVEKASQLNKTDLGHRLSAYMVDHLEEHLERMDPDRYSLLKKVMKAPGSILPVSELSDNEYYEPMYFQQYGFLFLIEGAVIMPHEIRERLHQVDEKRLKPILDRNSQWIRLTQGLLYYYGSMGVKTLIEKVEHYTGQSIDDFEYRNVIHDLEQYDYSVQYSEFGFSHFLVDDPQRIQLEHHSRSELDYYPFTKAQVLRAADDEYVDRHTGYRQFVSFLHKHWEMDEEEADLIAADLAERIQRGDSPSELVSGLQEELEFTGMDQLQQLSEVLMALMNNTRLWELKGHTPEELFKEERKHLKPLPKHPFQVDKPVMSPAPQETGSSGTVYSFQTKMKVGRNDPCPCGSGRKFKKCCGAL</sequence>
<dbReference type="SUPFAM" id="SSF103642">
    <property type="entry name" value="Sec-C motif"/>
    <property type="match status" value="1"/>
</dbReference>
<dbReference type="Proteomes" id="UP001310386">
    <property type="component" value="Unassembled WGS sequence"/>
</dbReference>
<comment type="caution">
    <text evidence="1">The sequence shown here is derived from an EMBL/GenBank/DDBJ whole genome shotgun (WGS) entry which is preliminary data.</text>
</comment>
<dbReference type="PANTHER" id="PTHR33747:SF1">
    <property type="entry name" value="ADENYLATE CYCLASE-ASSOCIATED CAP C-TERMINAL DOMAIN-CONTAINING PROTEIN"/>
    <property type="match status" value="1"/>
</dbReference>
<accession>A0ABU5ZMR3</accession>
<organism evidence="1 2">
    <name type="scientific">Ferviditalea candida</name>
    <dbReference type="NCBI Taxonomy" id="3108399"/>
    <lineage>
        <taxon>Bacteria</taxon>
        <taxon>Bacillati</taxon>
        <taxon>Bacillota</taxon>
        <taxon>Bacilli</taxon>
        <taxon>Bacillales</taxon>
        <taxon>Paenibacillaceae</taxon>
        <taxon>Ferviditalea</taxon>
    </lineage>
</organism>
<evidence type="ECO:0000313" key="2">
    <source>
        <dbReference type="Proteomes" id="UP001310386"/>
    </source>
</evidence>
<dbReference type="RefSeq" id="WP_371755680.1">
    <property type="nucleotide sequence ID" value="NZ_JAYJLD010000039.1"/>
</dbReference>
<dbReference type="InterPro" id="IPR004027">
    <property type="entry name" value="SEC_C_motif"/>
</dbReference>
<dbReference type="PANTHER" id="PTHR33747">
    <property type="entry name" value="UPF0225 PROTEIN SCO1677"/>
    <property type="match status" value="1"/>
</dbReference>
<proteinExistence type="predicted"/>
<dbReference type="EMBL" id="JAYJLD010000039">
    <property type="protein sequence ID" value="MEB3103552.1"/>
    <property type="molecule type" value="Genomic_DNA"/>
</dbReference>
<dbReference type="Gene3D" id="3.10.450.50">
    <property type="match status" value="1"/>
</dbReference>
<gene>
    <name evidence="1" type="ORF">VF724_18105</name>
</gene>
<dbReference type="Pfam" id="PF02810">
    <property type="entry name" value="SEC-C"/>
    <property type="match status" value="1"/>
</dbReference>
<reference evidence="1" key="1">
    <citation type="submission" date="2023-12" db="EMBL/GenBank/DDBJ databases">
        <title>Fervidustalea candida gen. nov., sp. nov., a novel member of the family Paenibacillaceae isolated from a geothermal area.</title>
        <authorList>
            <person name="Li W.-J."/>
            <person name="Jiao J.-Y."/>
            <person name="Chen Y."/>
        </authorList>
    </citation>
    <scope>NUCLEOTIDE SEQUENCE</scope>
    <source>
        <strain evidence="1">SYSU GA230002</strain>
    </source>
</reference>
<name>A0ABU5ZMR3_9BACL</name>
<keyword evidence="2" id="KW-1185">Reference proteome</keyword>